<dbReference type="AlphaFoldDB" id="A0A8X6LK45"/>
<evidence type="ECO:0000313" key="3">
    <source>
        <dbReference type="Proteomes" id="UP000887116"/>
    </source>
</evidence>
<feature type="region of interest" description="Disordered" evidence="1">
    <location>
        <begin position="115"/>
        <end position="136"/>
    </location>
</feature>
<name>A0A8X6LK45_TRICU</name>
<proteinExistence type="predicted"/>
<keyword evidence="3" id="KW-1185">Reference proteome</keyword>
<sequence>MALGPVGLVGRTIGIILDQGGKRTNFSSWTVATPLCPVWATNRVPPSRQRDYGRYGAETCWAHTPRHGGSNGPRQIGLCGSWVELLAGYRTKGGKCTYFSGWNVATPLCPVWATNRGSPSRVGPGSDSPDTRMSKT</sequence>
<reference evidence="2" key="1">
    <citation type="submission" date="2020-07" db="EMBL/GenBank/DDBJ databases">
        <title>Multicomponent nature underlies the extraordinary mechanical properties of spider dragline silk.</title>
        <authorList>
            <person name="Kono N."/>
            <person name="Nakamura H."/>
            <person name="Mori M."/>
            <person name="Yoshida Y."/>
            <person name="Ohtoshi R."/>
            <person name="Malay A.D."/>
            <person name="Moran D.A.P."/>
            <person name="Tomita M."/>
            <person name="Numata K."/>
            <person name="Arakawa K."/>
        </authorList>
    </citation>
    <scope>NUCLEOTIDE SEQUENCE</scope>
</reference>
<accession>A0A8X6LK45</accession>
<dbReference type="Proteomes" id="UP000887116">
    <property type="component" value="Unassembled WGS sequence"/>
</dbReference>
<comment type="caution">
    <text evidence="2">The sequence shown here is derived from an EMBL/GenBank/DDBJ whole genome shotgun (WGS) entry which is preliminary data.</text>
</comment>
<organism evidence="2 3">
    <name type="scientific">Trichonephila clavata</name>
    <name type="common">Joro spider</name>
    <name type="synonym">Nephila clavata</name>
    <dbReference type="NCBI Taxonomy" id="2740835"/>
    <lineage>
        <taxon>Eukaryota</taxon>
        <taxon>Metazoa</taxon>
        <taxon>Ecdysozoa</taxon>
        <taxon>Arthropoda</taxon>
        <taxon>Chelicerata</taxon>
        <taxon>Arachnida</taxon>
        <taxon>Araneae</taxon>
        <taxon>Araneomorphae</taxon>
        <taxon>Entelegynae</taxon>
        <taxon>Araneoidea</taxon>
        <taxon>Nephilidae</taxon>
        <taxon>Trichonephila</taxon>
    </lineage>
</organism>
<dbReference type="EMBL" id="BMAO01017155">
    <property type="protein sequence ID" value="GFR13721.1"/>
    <property type="molecule type" value="Genomic_DNA"/>
</dbReference>
<evidence type="ECO:0000313" key="2">
    <source>
        <dbReference type="EMBL" id="GFR13721.1"/>
    </source>
</evidence>
<gene>
    <name evidence="2" type="ORF">TNCT_299491</name>
</gene>
<evidence type="ECO:0000256" key="1">
    <source>
        <dbReference type="SAM" id="MobiDB-lite"/>
    </source>
</evidence>
<protein>
    <submittedName>
        <fullName evidence="2">Uncharacterized protein</fullName>
    </submittedName>
</protein>